<dbReference type="GO" id="GO:0031072">
    <property type="term" value="F:heat shock protein binding"/>
    <property type="evidence" value="ECO:0007669"/>
    <property type="project" value="TreeGrafter"/>
</dbReference>
<name>A0A5F9DE14_RABIT</name>
<keyword evidence="3" id="KW-0472">Membrane</keyword>
<feature type="compositionally biased region" description="Basic and acidic residues" evidence="2">
    <location>
        <begin position="1"/>
        <end position="12"/>
    </location>
</feature>
<reference evidence="5" key="3">
    <citation type="submission" date="2025-09" db="UniProtKB">
        <authorList>
            <consortium name="Ensembl"/>
        </authorList>
    </citation>
    <scope>IDENTIFICATION</scope>
    <source>
        <strain evidence="5">Thorbecke</strain>
    </source>
</reference>
<proteinExistence type="predicted"/>
<dbReference type="GO" id="GO:0005737">
    <property type="term" value="C:cytoplasm"/>
    <property type="evidence" value="ECO:0007669"/>
    <property type="project" value="TreeGrafter"/>
</dbReference>
<accession>A0A5F9DE14</accession>
<dbReference type="PANTHER" id="PTHR44144">
    <property type="entry name" value="DNAJ HOMOLOG SUBFAMILY C MEMBER 9"/>
    <property type="match status" value="1"/>
</dbReference>
<keyword evidence="6" id="KW-1185">Reference proteome</keyword>
<dbReference type="PANTHER" id="PTHR44144:SF1">
    <property type="entry name" value="DNAJ HOMOLOG SUBFAMILY C MEMBER 9"/>
    <property type="match status" value="1"/>
</dbReference>
<reference evidence="5" key="2">
    <citation type="submission" date="2025-08" db="UniProtKB">
        <authorList>
            <consortium name="Ensembl"/>
        </authorList>
    </citation>
    <scope>IDENTIFICATION</scope>
    <source>
        <strain evidence="5">Thorbecke</strain>
    </source>
</reference>
<sequence length="419" mass="45742">GDRADGGLRADPGDPGAAGCGPRAAPQVEFCAPAPARPAPFAVAVKRRCAAWSRPLRASCDAGALGYLSGKRQRPGGVASAGTPAVAAETACRSAWHSWSCARKCSGPLTSTRCWACGARPRTARSDAATTRCPCRCTRTGWARATRRTPPAAFRYAGPGPRRPAPQRLAGIPALGLRPGGGGRSGPGVPSPPPLAARSLRECRGECWVLVSPQILGRVYSVLSDKEQRAVYDEQGTVDEDATVLNQDRDWEAYWRLLFKKISLEDIQAFEKTYKGSEEELADIKQAYLDFKGDMDQIMESVLCVQYTEEPRIRNIIQQAIDAREVPSYKAFVKESKQKMNARKRRAQEEAKEAEVSRKELGLDEGVDNLKALIQVNLGGCHHFHVLIPIGFIFCGAYMWCGGYFFSSRHDSYSSCLFL</sequence>
<dbReference type="Pfam" id="PF23302">
    <property type="entry name" value="HTH_DNAJC9"/>
    <property type="match status" value="1"/>
</dbReference>
<keyword evidence="3" id="KW-0812">Transmembrane</keyword>
<dbReference type="GeneTree" id="ENSGT00390000014549"/>
<evidence type="ECO:0000256" key="3">
    <source>
        <dbReference type="SAM" id="Phobius"/>
    </source>
</evidence>
<feature type="coiled-coil region" evidence="1">
    <location>
        <begin position="330"/>
        <end position="364"/>
    </location>
</feature>
<reference evidence="5 6" key="1">
    <citation type="journal article" date="2011" name="Nature">
        <title>A high-resolution map of human evolutionary constraint using 29 mammals.</title>
        <authorList>
            <person name="Lindblad-Toh K."/>
            <person name="Garber M."/>
            <person name="Zuk O."/>
            <person name="Lin M.F."/>
            <person name="Parker B.J."/>
            <person name="Washietl S."/>
            <person name="Kheradpour P."/>
            <person name="Ernst J."/>
            <person name="Jordan G."/>
            <person name="Mauceli E."/>
            <person name="Ward L.D."/>
            <person name="Lowe C.B."/>
            <person name="Holloway A.K."/>
            <person name="Clamp M."/>
            <person name="Gnerre S."/>
            <person name="Alfoldi J."/>
            <person name="Beal K."/>
            <person name="Chang J."/>
            <person name="Clawson H."/>
            <person name="Cuff J."/>
            <person name="Di Palma F."/>
            <person name="Fitzgerald S."/>
            <person name="Flicek P."/>
            <person name="Guttman M."/>
            <person name="Hubisz M.J."/>
            <person name="Jaffe D.B."/>
            <person name="Jungreis I."/>
            <person name="Kent W.J."/>
            <person name="Kostka D."/>
            <person name="Lara M."/>
            <person name="Martins A.L."/>
            <person name="Massingham T."/>
            <person name="Moltke I."/>
            <person name="Raney B.J."/>
            <person name="Rasmussen M.D."/>
            <person name="Robinson J."/>
            <person name="Stark A."/>
            <person name="Vilella A.J."/>
            <person name="Wen J."/>
            <person name="Xie X."/>
            <person name="Zody M.C."/>
            <person name="Baldwin J."/>
            <person name="Bloom T."/>
            <person name="Chin C.W."/>
            <person name="Heiman D."/>
            <person name="Nicol R."/>
            <person name="Nusbaum C."/>
            <person name="Young S."/>
            <person name="Wilkinson J."/>
            <person name="Worley K.C."/>
            <person name="Kovar C.L."/>
            <person name="Muzny D.M."/>
            <person name="Gibbs R.A."/>
            <person name="Cree A."/>
            <person name="Dihn H.H."/>
            <person name="Fowler G."/>
            <person name="Jhangiani S."/>
            <person name="Joshi V."/>
            <person name="Lee S."/>
            <person name="Lewis L.R."/>
            <person name="Nazareth L.V."/>
            <person name="Okwuonu G."/>
            <person name="Santibanez J."/>
            <person name="Warren W.C."/>
            <person name="Mardis E.R."/>
            <person name="Weinstock G.M."/>
            <person name="Wilson R.K."/>
            <person name="Delehaunty K."/>
            <person name="Dooling D."/>
            <person name="Fronik C."/>
            <person name="Fulton L."/>
            <person name="Fulton B."/>
            <person name="Graves T."/>
            <person name="Minx P."/>
            <person name="Sodergren E."/>
            <person name="Birney E."/>
            <person name="Margulies E.H."/>
            <person name="Herrero J."/>
            <person name="Green E.D."/>
            <person name="Haussler D."/>
            <person name="Siepel A."/>
            <person name="Goldman N."/>
            <person name="Pollard K.S."/>
            <person name="Pedersen J.S."/>
            <person name="Lander E.S."/>
            <person name="Kellis M."/>
        </authorList>
    </citation>
    <scope>NUCLEOTIDE SEQUENCE [LARGE SCALE GENOMIC DNA]</scope>
    <source>
        <strain evidence="5 6">Thorbecke inbred</strain>
    </source>
</reference>
<evidence type="ECO:0000256" key="2">
    <source>
        <dbReference type="SAM" id="MobiDB-lite"/>
    </source>
</evidence>
<feature type="domain" description="DNAJC9 HTH" evidence="4">
    <location>
        <begin position="274"/>
        <end position="341"/>
    </location>
</feature>
<dbReference type="EMBL" id="AAGW02037043">
    <property type="status" value="NOT_ANNOTATED_CDS"/>
    <property type="molecule type" value="Genomic_DNA"/>
</dbReference>
<dbReference type="InterPro" id="IPR056453">
    <property type="entry name" value="HTH_DNAJC9"/>
</dbReference>
<protein>
    <recommendedName>
        <fullName evidence="4">DNAJC9 HTH domain-containing protein</fullName>
    </recommendedName>
</protein>
<dbReference type="InterPro" id="IPR052594">
    <property type="entry name" value="J_domain-containing_protein"/>
</dbReference>
<feature type="region of interest" description="Disordered" evidence="2">
    <location>
        <begin position="1"/>
        <end position="21"/>
    </location>
</feature>
<dbReference type="GO" id="GO:0005634">
    <property type="term" value="C:nucleus"/>
    <property type="evidence" value="ECO:0007669"/>
    <property type="project" value="TreeGrafter"/>
</dbReference>
<dbReference type="Proteomes" id="UP000001811">
    <property type="component" value="Chromosome 18"/>
</dbReference>
<dbReference type="STRING" id="9986.ENSOCUP00000044433"/>
<dbReference type="AlphaFoldDB" id="A0A5F9DE14"/>
<dbReference type="Ensembl" id="ENSOCUT00000035805.1">
    <property type="protein sequence ID" value="ENSOCUP00000044433.1"/>
    <property type="gene ID" value="ENSOCUG00000007144.3"/>
</dbReference>
<dbReference type="Bgee" id="ENSOCUG00000007144">
    <property type="expression patterns" value="Expressed in autopod skin and 18 other cell types or tissues"/>
</dbReference>
<evidence type="ECO:0000259" key="4">
    <source>
        <dbReference type="Pfam" id="PF23302"/>
    </source>
</evidence>
<evidence type="ECO:0000313" key="5">
    <source>
        <dbReference type="Ensembl" id="ENSOCUP00000044433.1"/>
    </source>
</evidence>
<feature type="transmembrane region" description="Helical" evidence="3">
    <location>
        <begin position="384"/>
        <end position="406"/>
    </location>
</feature>
<keyword evidence="1" id="KW-0175">Coiled coil</keyword>
<evidence type="ECO:0000313" key="6">
    <source>
        <dbReference type="Proteomes" id="UP000001811"/>
    </source>
</evidence>
<keyword evidence="3" id="KW-1133">Transmembrane helix</keyword>
<organism evidence="5 6">
    <name type="scientific">Oryctolagus cuniculus</name>
    <name type="common">Rabbit</name>
    <dbReference type="NCBI Taxonomy" id="9986"/>
    <lineage>
        <taxon>Eukaryota</taxon>
        <taxon>Metazoa</taxon>
        <taxon>Chordata</taxon>
        <taxon>Craniata</taxon>
        <taxon>Vertebrata</taxon>
        <taxon>Euteleostomi</taxon>
        <taxon>Mammalia</taxon>
        <taxon>Eutheria</taxon>
        <taxon>Euarchontoglires</taxon>
        <taxon>Glires</taxon>
        <taxon>Lagomorpha</taxon>
        <taxon>Leporidae</taxon>
        <taxon>Oryctolagus</taxon>
    </lineage>
</organism>
<evidence type="ECO:0000256" key="1">
    <source>
        <dbReference type="SAM" id="Coils"/>
    </source>
</evidence>
<dbReference type="InParanoid" id="A0A5F9DE14"/>